<comment type="caution">
    <text evidence="3">The sequence shown here is derived from an EMBL/GenBank/DDBJ whole genome shotgun (WGS) entry which is preliminary data.</text>
</comment>
<reference evidence="3 4" key="1">
    <citation type="submission" date="2020-08" db="EMBL/GenBank/DDBJ databases">
        <title>Plant Genome Project.</title>
        <authorList>
            <person name="Zhang R.-G."/>
        </authorList>
    </citation>
    <scope>NUCLEOTIDE SEQUENCE [LARGE SCALE GENOMIC DNA]</scope>
    <source>
        <tissue evidence="3">Rhizome</tissue>
    </source>
</reference>
<keyword evidence="4" id="KW-1185">Reference proteome</keyword>
<proteinExistence type="predicted"/>
<accession>A0A8J5F210</accession>
<dbReference type="EMBL" id="JACMSC010000017">
    <property type="protein sequence ID" value="KAG6480050.1"/>
    <property type="molecule type" value="Genomic_DNA"/>
</dbReference>
<evidence type="ECO:0000313" key="3">
    <source>
        <dbReference type="EMBL" id="KAG6480050.1"/>
    </source>
</evidence>
<gene>
    <name evidence="3" type="ORF">ZIOFF_063527</name>
</gene>
<evidence type="ECO:0000259" key="2">
    <source>
        <dbReference type="PROSITE" id="PS51186"/>
    </source>
</evidence>
<dbReference type="SUPFAM" id="SSF55729">
    <property type="entry name" value="Acyl-CoA N-acyltransferases (Nat)"/>
    <property type="match status" value="1"/>
</dbReference>
<dbReference type="InterPro" id="IPR016181">
    <property type="entry name" value="Acyl_CoA_acyltransferase"/>
</dbReference>
<dbReference type="CDD" id="cd04301">
    <property type="entry name" value="NAT_SF"/>
    <property type="match status" value="1"/>
</dbReference>
<dbReference type="PROSITE" id="PS51186">
    <property type="entry name" value="GNAT"/>
    <property type="match status" value="1"/>
</dbReference>
<organism evidence="3 4">
    <name type="scientific">Zingiber officinale</name>
    <name type="common">Ginger</name>
    <name type="synonym">Amomum zingiber</name>
    <dbReference type="NCBI Taxonomy" id="94328"/>
    <lineage>
        <taxon>Eukaryota</taxon>
        <taxon>Viridiplantae</taxon>
        <taxon>Streptophyta</taxon>
        <taxon>Embryophyta</taxon>
        <taxon>Tracheophyta</taxon>
        <taxon>Spermatophyta</taxon>
        <taxon>Magnoliopsida</taxon>
        <taxon>Liliopsida</taxon>
        <taxon>Zingiberales</taxon>
        <taxon>Zingiberaceae</taxon>
        <taxon>Zingiber</taxon>
    </lineage>
</organism>
<sequence length="376" mass="42075">MDNDGRFIYKEENSFPFPARVGVTFLPFSPLSCSLPQPVSLVRAARVARSMTAVAAPLSGLRRSSPFHTQDRRKPCKICVFAVMKDGSVASSDAEEDEGNSGSFHRSPEFPQLKMSSNQSSLAPKILKIDASCDGSNFRFDRPQPSDEEGNWKHKRAFGRFIAREALLNEELWVSSNLDCGSMDKGRMSLGELFRCSVCILATNFALLFSLDIYKRQFANKEFDAIKKRCSAQQAEKCICIVAVKKDDKNSKRTALSSIIGTLDLSIRQLLVGETFPLERIKEPASCSIYRANQPKYAYISDLCVSKYYRRKGIATNMLLLANEAATTYGIKQIFVQVYRDNTGAQKLYDQIGFRVVPEADGRLVAENKHLLSLQI</sequence>
<dbReference type="AlphaFoldDB" id="A0A8J5F210"/>
<feature type="domain" description="N-acetyltransferase" evidence="2">
    <location>
        <begin position="239"/>
        <end position="372"/>
    </location>
</feature>
<dbReference type="Proteomes" id="UP000734854">
    <property type="component" value="Unassembled WGS sequence"/>
</dbReference>
<protein>
    <recommendedName>
        <fullName evidence="2">N-acetyltransferase domain-containing protein</fullName>
    </recommendedName>
</protein>
<evidence type="ECO:0000313" key="4">
    <source>
        <dbReference type="Proteomes" id="UP000734854"/>
    </source>
</evidence>
<dbReference type="PANTHER" id="PTHR47426:SF3">
    <property type="entry name" value="GCN5-RELATED N-ACETYLTRANSFERASE 6, CHLOROPLASTIC"/>
    <property type="match status" value="1"/>
</dbReference>
<name>A0A8J5F210_ZINOF</name>
<dbReference type="Gene3D" id="3.40.630.30">
    <property type="match status" value="1"/>
</dbReference>
<dbReference type="Pfam" id="PF00583">
    <property type="entry name" value="Acetyltransf_1"/>
    <property type="match status" value="1"/>
</dbReference>
<evidence type="ECO:0000256" key="1">
    <source>
        <dbReference type="SAM" id="MobiDB-lite"/>
    </source>
</evidence>
<dbReference type="GO" id="GO:0016747">
    <property type="term" value="F:acyltransferase activity, transferring groups other than amino-acyl groups"/>
    <property type="evidence" value="ECO:0007669"/>
    <property type="project" value="InterPro"/>
</dbReference>
<dbReference type="PANTHER" id="PTHR47426">
    <property type="entry name" value="ACYL-COA N-ACYLTRANSFERASES (NAT) SUPERFAMILY PROTEIN"/>
    <property type="match status" value="1"/>
</dbReference>
<feature type="region of interest" description="Disordered" evidence="1">
    <location>
        <begin position="91"/>
        <end position="118"/>
    </location>
</feature>
<dbReference type="InterPro" id="IPR000182">
    <property type="entry name" value="GNAT_dom"/>
</dbReference>